<evidence type="ECO:0000256" key="6">
    <source>
        <dbReference type="ARBA" id="ARBA00022918"/>
    </source>
</evidence>
<dbReference type="Pfam" id="PF00665">
    <property type="entry name" value="rve"/>
    <property type="match status" value="1"/>
</dbReference>
<dbReference type="GO" id="GO:0003676">
    <property type="term" value="F:nucleic acid binding"/>
    <property type="evidence" value="ECO:0007669"/>
    <property type="project" value="InterPro"/>
</dbReference>
<dbReference type="InterPro" id="IPR041373">
    <property type="entry name" value="RT_RNaseH"/>
</dbReference>
<evidence type="ECO:0000256" key="2">
    <source>
        <dbReference type="ARBA" id="ARBA00022695"/>
    </source>
</evidence>
<dbReference type="Pfam" id="PF17921">
    <property type="entry name" value="Integrase_H2C2"/>
    <property type="match status" value="1"/>
</dbReference>
<dbReference type="RefSeq" id="XP_005712243.1">
    <property type="nucleotide sequence ID" value="XM_005712186.1"/>
</dbReference>
<name>R7Q3Y6_CHOCR</name>
<dbReference type="Pfam" id="PF17917">
    <property type="entry name" value="RT_RNaseH"/>
    <property type="match status" value="1"/>
</dbReference>
<dbReference type="InterPro" id="IPR050951">
    <property type="entry name" value="Retrovirus_Pol_polyprotein"/>
</dbReference>
<dbReference type="GO" id="GO:0016787">
    <property type="term" value="F:hydrolase activity"/>
    <property type="evidence" value="ECO:0007669"/>
    <property type="project" value="UniProtKB-KW"/>
</dbReference>
<dbReference type="Proteomes" id="UP000012073">
    <property type="component" value="Unassembled WGS sequence"/>
</dbReference>
<dbReference type="GO" id="GO:0003964">
    <property type="term" value="F:RNA-directed DNA polymerase activity"/>
    <property type="evidence" value="ECO:0007669"/>
    <property type="project" value="UniProtKB-KW"/>
</dbReference>
<keyword evidence="3" id="KW-0540">Nuclease</keyword>
<reference evidence="9" key="1">
    <citation type="journal article" date="2013" name="Proc. Natl. Acad. Sci. U.S.A.">
        <title>Genome structure and metabolic features in the red seaweed Chondrus crispus shed light on evolution of the Archaeplastida.</title>
        <authorList>
            <person name="Collen J."/>
            <person name="Porcel B."/>
            <person name="Carre W."/>
            <person name="Ball S.G."/>
            <person name="Chaparro C."/>
            <person name="Tonon T."/>
            <person name="Barbeyron T."/>
            <person name="Michel G."/>
            <person name="Noel B."/>
            <person name="Valentin K."/>
            <person name="Elias M."/>
            <person name="Artiguenave F."/>
            <person name="Arun A."/>
            <person name="Aury J.M."/>
            <person name="Barbosa-Neto J.F."/>
            <person name="Bothwell J.H."/>
            <person name="Bouget F.Y."/>
            <person name="Brillet L."/>
            <person name="Cabello-Hurtado F."/>
            <person name="Capella-Gutierrez S."/>
            <person name="Charrier B."/>
            <person name="Cladiere L."/>
            <person name="Cock J.M."/>
            <person name="Coelho S.M."/>
            <person name="Colleoni C."/>
            <person name="Czjzek M."/>
            <person name="Da Silva C."/>
            <person name="Delage L."/>
            <person name="Denoeud F."/>
            <person name="Deschamps P."/>
            <person name="Dittami S.M."/>
            <person name="Gabaldon T."/>
            <person name="Gachon C.M."/>
            <person name="Groisillier A."/>
            <person name="Herve C."/>
            <person name="Jabbari K."/>
            <person name="Katinka M."/>
            <person name="Kloareg B."/>
            <person name="Kowalczyk N."/>
            <person name="Labadie K."/>
            <person name="Leblanc C."/>
            <person name="Lopez P.J."/>
            <person name="McLachlan D.H."/>
            <person name="Meslet-Cladiere L."/>
            <person name="Moustafa A."/>
            <person name="Nehr Z."/>
            <person name="Nyvall Collen P."/>
            <person name="Panaud O."/>
            <person name="Partensky F."/>
            <person name="Poulain J."/>
            <person name="Rensing S.A."/>
            <person name="Rousvoal S."/>
            <person name="Samson G."/>
            <person name="Symeonidi A."/>
            <person name="Weissenbach J."/>
            <person name="Zambounis A."/>
            <person name="Wincker P."/>
            <person name="Boyen C."/>
        </authorList>
    </citation>
    <scope>NUCLEOTIDE SEQUENCE [LARGE SCALE GENOMIC DNA]</scope>
    <source>
        <strain evidence="9">cv. Stackhouse</strain>
    </source>
</reference>
<evidence type="ECO:0000313" key="9">
    <source>
        <dbReference type="Proteomes" id="UP000012073"/>
    </source>
</evidence>
<dbReference type="Gene3D" id="3.30.420.10">
    <property type="entry name" value="Ribonuclease H-like superfamily/Ribonuclease H"/>
    <property type="match status" value="1"/>
</dbReference>
<evidence type="ECO:0000256" key="4">
    <source>
        <dbReference type="ARBA" id="ARBA00022759"/>
    </source>
</evidence>
<dbReference type="Gramene" id="CDF32578">
    <property type="protein sequence ID" value="CDF32578"/>
    <property type="gene ID" value="CHC_T00008250001"/>
</dbReference>
<evidence type="ECO:0000256" key="3">
    <source>
        <dbReference type="ARBA" id="ARBA00022722"/>
    </source>
</evidence>
<dbReference type="GO" id="GO:0015074">
    <property type="term" value="P:DNA integration"/>
    <property type="evidence" value="ECO:0007669"/>
    <property type="project" value="InterPro"/>
</dbReference>
<sequence>MCNVYRRFKFSADQSMAFGLLETALVGPPILKLPRSNLSSSVDTDACEGQVGCALFQTPPDGLRHPVGLWSRSLNPAEKNYSVGEKECLAIIWAVQILRLYLERKHFELYPEHQSLKWMMSLTDASGRLARWRLCLLEFDFTTKYRKGAVNCIADAVSRLPTFGECIELRRDAITSNFNDEGICLVNAENKYLSPVRIEELVISQANDRYCQMLKEKVDNEDTSRFDVDDRGLLVRIAPLDDCRQIVLPTMLRKKVFYLCHHTRTSGYPGDTKMLYTMRRTFYWPSMALECHACMRQCDSCARERVQLRKHSTFLKLFPARRPLEFVAMGILGPLPRSTKGNQYFLVISDRFLKMTRAIPPNSITSMTVARAFVENWIYPYGPPASLLSDNGGQFASKFFQKICQIMGIRNLFTTAYHPQTNGQVERFNQTILSRIRHYVVEHQKTRDEYCGPLTYAYNTQVHRSTGCTPFELVLSRPPGPVALEYTPENGTMPETRHERMRLMEHLTRLIQGATKTLQAAQARYKENYDKHVRKIASPANVGDKAFVRREVPLST</sequence>
<keyword evidence="2" id="KW-0548">Nucleotidyltransferase</keyword>
<evidence type="ECO:0000256" key="1">
    <source>
        <dbReference type="ARBA" id="ARBA00022679"/>
    </source>
</evidence>
<dbReference type="EMBL" id="HG001519">
    <property type="protein sequence ID" value="CDF32578.1"/>
    <property type="molecule type" value="Genomic_DNA"/>
</dbReference>
<protein>
    <recommendedName>
        <fullName evidence="7">Integrase catalytic domain-containing protein</fullName>
    </recommendedName>
</protein>
<dbReference type="GeneID" id="17319959"/>
<accession>R7Q3Y6</accession>
<dbReference type="SUPFAM" id="SSF56672">
    <property type="entry name" value="DNA/RNA polymerases"/>
    <property type="match status" value="1"/>
</dbReference>
<keyword evidence="1" id="KW-0808">Transferase</keyword>
<dbReference type="Gene3D" id="1.10.340.70">
    <property type="match status" value="1"/>
</dbReference>
<dbReference type="OrthoDB" id="775972at2759"/>
<dbReference type="InterPro" id="IPR043502">
    <property type="entry name" value="DNA/RNA_pol_sf"/>
</dbReference>
<keyword evidence="4" id="KW-0255">Endonuclease</keyword>
<dbReference type="CDD" id="cd09274">
    <property type="entry name" value="RNase_HI_RT_Ty3"/>
    <property type="match status" value="1"/>
</dbReference>
<dbReference type="PANTHER" id="PTHR37984:SF5">
    <property type="entry name" value="PROTEIN NYNRIN-LIKE"/>
    <property type="match status" value="1"/>
</dbReference>
<dbReference type="AlphaFoldDB" id="R7Q3Y6"/>
<gene>
    <name evidence="8" type="ORF">CHC_T00008250001</name>
</gene>
<dbReference type="InterPro" id="IPR041588">
    <property type="entry name" value="Integrase_H2C2"/>
</dbReference>
<dbReference type="FunFam" id="3.30.420.10:FF:000032">
    <property type="entry name" value="Retrovirus-related Pol polyprotein from transposon 297-like Protein"/>
    <property type="match status" value="1"/>
</dbReference>
<evidence type="ECO:0000313" key="8">
    <source>
        <dbReference type="EMBL" id="CDF32578.1"/>
    </source>
</evidence>
<dbReference type="InterPro" id="IPR001584">
    <property type="entry name" value="Integrase_cat-core"/>
</dbReference>
<feature type="domain" description="Integrase catalytic" evidence="7">
    <location>
        <begin position="319"/>
        <end position="478"/>
    </location>
</feature>
<keyword evidence="6" id="KW-0695">RNA-directed DNA polymerase</keyword>
<keyword evidence="5" id="KW-0378">Hydrolase</keyword>
<dbReference type="SUPFAM" id="SSF53098">
    <property type="entry name" value="Ribonuclease H-like"/>
    <property type="match status" value="1"/>
</dbReference>
<dbReference type="InterPro" id="IPR036397">
    <property type="entry name" value="RNaseH_sf"/>
</dbReference>
<dbReference type="PROSITE" id="PS50994">
    <property type="entry name" value="INTEGRASE"/>
    <property type="match status" value="1"/>
</dbReference>
<keyword evidence="9" id="KW-1185">Reference proteome</keyword>
<dbReference type="PhylomeDB" id="R7Q3Y6"/>
<dbReference type="PANTHER" id="PTHR37984">
    <property type="entry name" value="PROTEIN CBG26694"/>
    <property type="match status" value="1"/>
</dbReference>
<organism evidence="8 9">
    <name type="scientific">Chondrus crispus</name>
    <name type="common">Carrageen Irish moss</name>
    <name type="synonym">Polymorpha crispa</name>
    <dbReference type="NCBI Taxonomy" id="2769"/>
    <lineage>
        <taxon>Eukaryota</taxon>
        <taxon>Rhodophyta</taxon>
        <taxon>Florideophyceae</taxon>
        <taxon>Rhodymeniophycidae</taxon>
        <taxon>Gigartinales</taxon>
        <taxon>Gigartinaceae</taxon>
        <taxon>Chondrus</taxon>
    </lineage>
</organism>
<proteinExistence type="predicted"/>
<dbReference type="GO" id="GO:0004519">
    <property type="term" value="F:endonuclease activity"/>
    <property type="evidence" value="ECO:0007669"/>
    <property type="project" value="UniProtKB-KW"/>
</dbReference>
<dbReference type="KEGG" id="ccp:CHC_T00008250001"/>
<dbReference type="STRING" id="2769.R7Q3Y6"/>
<evidence type="ECO:0000256" key="5">
    <source>
        <dbReference type="ARBA" id="ARBA00022801"/>
    </source>
</evidence>
<dbReference type="InterPro" id="IPR012337">
    <property type="entry name" value="RNaseH-like_sf"/>
</dbReference>
<evidence type="ECO:0000259" key="7">
    <source>
        <dbReference type="PROSITE" id="PS50994"/>
    </source>
</evidence>